<organism evidence="2 3">
    <name type="scientific">Hanseniaspora valbyensis NRRL Y-1626</name>
    <dbReference type="NCBI Taxonomy" id="766949"/>
    <lineage>
        <taxon>Eukaryota</taxon>
        <taxon>Fungi</taxon>
        <taxon>Dikarya</taxon>
        <taxon>Ascomycota</taxon>
        <taxon>Saccharomycotina</taxon>
        <taxon>Saccharomycetes</taxon>
        <taxon>Saccharomycodales</taxon>
        <taxon>Saccharomycodaceae</taxon>
        <taxon>Hanseniaspora</taxon>
    </lineage>
</organism>
<dbReference type="OrthoDB" id="3972462at2759"/>
<sequence>MNNNIPPSTPIKGNKYQKLNNNSRSQSAHSSKFFSSGTLAGSANNAGLITPQTVSRFKPNTVKQASQQQQTTKKKTFLQTPRPKTTNTTNAKKVYQTPQNNGEDIRERLLSDMFSTPNIFNPTTPVVKLQFDSDSEDDIQSKMKKSLMETPKDKIMTFEQSRLLHNDSARKDITYKNRKLRREVDDDDNEVFIRNKVIKNPFLSDDENEKSDSDDNKNDAVKRLSFK</sequence>
<keyword evidence="3" id="KW-1185">Reference proteome</keyword>
<evidence type="ECO:0000313" key="3">
    <source>
        <dbReference type="Proteomes" id="UP000092321"/>
    </source>
</evidence>
<name>A0A1B7TEY3_9ASCO</name>
<evidence type="ECO:0000313" key="2">
    <source>
        <dbReference type="EMBL" id="OBA27270.1"/>
    </source>
</evidence>
<gene>
    <name evidence="2" type="ORF">HANVADRAFT_6281</name>
</gene>
<feature type="compositionally biased region" description="Low complexity" evidence="1">
    <location>
        <begin position="23"/>
        <end position="36"/>
    </location>
</feature>
<feature type="region of interest" description="Disordered" evidence="1">
    <location>
        <begin position="203"/>
        <end position="227"/>
    </location>
</feature>
<comment type="caution">
    <text evidence="2">The sequence shown here is derived from an EMBL/GenBank/DDBJ whole genome shotgun (WGS) entry which is preliminary data.</text>
</comment>
<proteinExistence type="predicted"/>
<accession>A0A1B7TEY3</accession>
<dbReference type="AlphaFoldDB" id="A0A1B7TEY3"/>
<dbReference type="Proteomes" id="UP000092321">
    <property type="component" value="Unassembled WGS sequence"/>
</dbReference>
<feature type="compositionally biased region" description="Low complexity" evidence="1">
    <location>
        <begin position="62"/>
        <end position="71"/>
    </location>
</feature>
<reference evidence="3" key="1">
    <citation type="journal article" date="2016" name="Proc. Natl. Acad. Sci. U.S.A.">
        <title>Comparative genomics of biotechnologically important yeasts.</title>
        <authorList>
            <person name="Riley R."/>
            <person name="Haridas S."/>
            <person name="Wolfe K.H."/>
            <person name="Lopes M.R."/>
            <person name="Hittinger C.T."/>
            <person name="Goeker M."/>
            <person name="Salamov A.A."/>
            <person name="Wisecaver J.H."/>
            <person name="Long T.M."/>
            <person name="Calvey C.H."/>
            <person name="Aerts A.L."/>
            <person name="Barry K.W."/>
            <person name="Choi C."/>
            <person name="Clum A."/>
            <person name="Coughlan A.Y."/>
            <person name="Deshpande S."/>
            <person name="Douglass A.P."/>
            <person name="Hanson S.J."/>
            <person name="Klenk H.-P."/>
            <person name="LaButti K.M."/>
            <person name="Lapidus A."/>
            <person name="Lindquist E.A."/>
            <person name="Lipzen A.M."/>
            <person name="Meier-Kolthoff J.P."/>
            <person name="Ohm R.A."/>
            <person name="Otillar R.P."/>
            <person name="Pangilinan J.L."/>
            <person name="Peng Y."/>
            <person name="Rokas A."/>
            <person name="Rosa C.A."/>
            <person name="Scheuner C."/>
            <person name="Sibirny A.A."/>
            <person name="Slot J.C."/>
            <person name="Stielow J.B."/>
            <person name="Sun H."/>
            <person name="Kurtzman C.P."/>
            <person name="Blackwell M."/>
            <person name="Grigoriev I.V."/>
            <person name="Jeffries T.W."/>
        </authorList>
    </citation>
    <scope>NUCLEOTIDE SEQUENCE [LARGE SCALE GENOMIC DNA]</scope>
    <source>
        <strain evidence="3">NRRL Y-1626</strain>
    </source>
</reference>
<evidence type="ECO:0000256" key="1">
    <source>
        <dbReference type="SAM" id="MobiDB-lite"/>
    </source>
</evidence>
<feature type="compositionally biased region" description="Basic and acidic residues" evidence="1">
    <location>
        <begin position="210"/>
        <end position="227"/>
    </location>
</feature>
<feature type="region of interest" description="Disordered" evidence="1">
    <location>
        <begin position="62"/>
        <end position="88"/>
    </location>
</feature>
<feature type="region of interest" description="Disordered" evidence="1">
    <location>
        <begin position="1"/>
        <end position="45"/>
    </location>
</feature>
<protein>
    <submittedName>
        <fullName evidence="2">Uncharacterized protein</fullName>
    </submittedName>
</protein>
<dbReference type="EMBL" id="LXPE01000009">
    <property type="protein sequence ID" value="OBA27270.1"/>
    <property type="molecule type" value="Genomic_DNA"/>
</dbReference>